<evidence type="ECO:0000256" key="1">
    <source>
        <dbReference type="SAM" id="Phobius"/>
    </source>
</evidence>
<dbReference type="RefSeq" id="WP_174403976.1">
    <property type="nucleotide sequence ID" value="NZ_BLVO01000005.1"/>
</dbReference>
<dbReference type="AlphaFoldDB" id="A0A7J0BEZ3"/>
<evidence type="ECO:0000313" key="3">
    <source>
        <dbReference type="Proteomes" id="UP000503840"/>
    </source>
</evidence>
<organism evidence="2 3">
    <name type="scientific">Desulfovibrio subterraneus</name>
    <dbReference type="NCBI Taxonomy" id="2718620"/>
    <lineage>
        <taxon>Bacteria</taxon>
        <taxon>Pseudomonadati</taxon>
        <taxon>Thermodesulfobacteriota</taxon>
        <taxon>Desulfovibrionia</taxon>
        <taxon>Desulfovibrionales</taxon>
        <taxon>Desulfovibrionaceae</taxon>
        <taxon>Desulfovibrio</taxon>
    </lineage>
</organism>
<gene>
    <name evidence="2" type="ORF">DSM101010T_06240</name>
</gene>
<keyword evidence="3" id="KW-1185">Reference proteome</keyword>
<accession>A0A7J0BEZ3</accession>
<protein>
    <submittedName>
        <fullName evidence="2">Uncharacterized protein</fullName>
    </submittedName>
</protein>
<name>A0A7J0BEZ3_9BACT</name>
<comment type="caution">
    <text evidence="2">The sequence shown here is derived from an EMBL/GenBank/DDBJ whole genome shotgun (WGS) entry which is preliminary data.</text>
</comment>
<reference evidence="2 3" key="1">
    <citation type="submission" date="2020-05" db="EMBL/GenBank/DDBJ databases">
        <title>Draft genome sequence of Desulfovibrio sp. strain HN2T.</title>
        <authorList>
            <person name="Ueno A."/>
            <person name="Tamazawa S."/>
            <person name="Tamamura S."/>
            <person name="Murakami T."/>
            <person name="Kiyama T."/>
            <person name="Inomata H."/>
            <person name="Amano Y."/>
            <person name="Miyakawa K."/>
            <person name="Tamaki H."/>
            <person name="Naganuma T."/>
            <person name="Kaneko K."/>
        </authorList>
    </citation>
    <scope>NUCLEOTIDE SEQUENCE [LARGE SCALE GENOMIC DNA]</scope>
    <source>
        <strain evidence="2 3">HN2</strain>
    </source>
</reference>
<feature type="transmembrane region" description="Helical" evidence="1">
    <location>
        <begin position="44"/>
        <end position="65"/>
    </location>
</feature>
<proteinExistence type="predicted"/>
<keyword evidence="1" id="KW-1133">Transmembrane helix</keyword>
<dbReference type="EMBL" id="BLVO01000005">
    <property type="protein sequence ID" value="GFM32259.1"/>
    <property type="molecule type" value="Genomic_DNA"/>
</dbReference>
<evidence type="ECO:0000313" key="2">
    <source>
        <dbReference type="EMBL" id="GFM32259.1"/>
    </source>
</evidence>
<feature type="transmembrane region" description="Helical" evidence="1">
    <location>
        <begin position="12"/>
        <end position="32"/>
    </location>
</feature>
<sequence length="257" mass="29291">MNEVNKENTTLRTYIVSFIAAVVGVLLIVWGENLASGHTVIKPILNNIGSIVLATALLATIWELFVKRSFVCEIIDMMRSDYSVIESGIEMITLDFSEIIWGNYLKNNKSLDIYFAYGRTWRNHNATYLNDMSKVNGAAVRVILPDVSDELLISSMASRFGYSVERLKGEIEDAVKDFREIFQQNGENVSLKIYLCKKNPVYSMYIFDNKAIFSMYKHSRGRGGVPTFVLNNQGKLFNFLRCEFDSLIADEDITREI</sequence>
<keyword evidence="1" id="KW-0812">Transmembrane</keyword>
<dbReference type="Proteomes" id="UP000503840">
    <property type="component" value="Unassembled WGS sequence"/>
</dbReference>
<keyword evidence="1" id="KW-0472">Membrane</keyword>